<name>A0A939IP83_9ALTE</name>
<dbReference type="SMART" id="SM00418">
    <property type="entry name" value="HTH_ARSR"/>
    <property type="match status" value="1"/>
</dbReference>
<dbReference type="InterPro" id="IPR052543">
    <property type="entry name" value="HTH_Metal-responsive_Reg"/>
</dbReference>
<dbReference type="RefSeq" id="WP_206575285.1">
    <property type="nucleotide sequence ID" value="NZ_JAFKCV010000014.1"/>
</dbReference>
<dbReference type="EMBL" id="JAFKCV010000014">
    <property type="protein sequence ID" value="MBN7827173.1"/>
    <property type="molecule type" value="Genomic_DNA"/>
</dbReference>
<dbReference type="InterPro" id="IPR001845">
    <property type="entry name" value="HTH_ArsR_DNA-bd_dom"/>
</dbReference>
<dbReference type="PANTHER" id="PTHR39168">
    <property type="entry name" value="TRANSCRIPTIONAL REGULATOR-RELATED"/>
    <property type="match status" value="1"/>
</dbReference>
<dbReference type="GO" id="GO:0003700">
    <property type="term" value="F:DNA-binding transcription factor activity"/>
    <property type="evidence" value="ECO:0007669"/>
    <property type="project" value="InterPro"/>
</dbReference>
<dbReference type="PROSITE" id="PS50987">
    <property type="entry name" value="HTH_ARSR_2"/>
    <property type="match status" value="1"/>
</dbReference>
<dbReference type="GO" id="GO:0097063">
    <property type="term" value="F:cadmium ion sensor activity"/>
    <property type="evidence" value="ECO:0007669"/>
    <property type="project" value="TreeGrafter"/>
</dbReference>
<dbReference type="GO" id="GO:0010288">
    <property type="term" value="P:response to lead ion"/>
    <property type="evidence" value="ECO:0007669"/>
    <property type="project" value="TreeGrafter"/>
</dbReference>
<evidence type="ECO:0000259" key="1">
    <source>
        <dbReference type="PROSITE" id="PS50987"/>
    </source>
</evidence>
<dbReference type="GO" id="GO:0046686">
    <property type="term" value="P:response to cadmium ion"/>
    <property type="evidence" value="ECO:0007669"/>
    <property type="project" value="TreeGrafter"/>
</dbReference>
<dbReference type="GO" id="GO:0003677">
    <property type="term" value="F:DNA binding"/>
    <property type="evidence" value="ECO:0007669"/>
    <property type="project" value="TreeGrafter"/>
</dbReference>
<dbReference type="Proteomes" id="UP000664654">
    <property type="component" value="Unassembled WGS sequence"/>
</dbReference>
<reference evidence="2" key="1">
    <citation type="submission" date="2021-03" db="EMBL/GenBank/DDBJ databases">
        <title>novel species isolated from a fishpond in China.</title>
        <authorList>
            <person name="Lu H."/>
            <person name="Cai Z."/>
        </authorList>
    </citation>
    <scope>NUCLEOTIDE SEQUENCE</scope>
    <source>
        <strain evidence="2">JCM 30855</strain>
    </source>
</reference>
<sequence>MQTGSPSLPQVAALIGEPARASMLTALMAGKALTATELALAADISCQTASSHLAKLVGAGLLQVLKQGRHKYFRLRDGQVAGLIETMLNLSISLLPVNIRTGPPDPALRRARICYDHLAGELGVRLYQGLQQAEFIDERDAQASVTEKGKAFFQEKGCDLSALERRKRPLCRACLDWSERSHHLAGSLGQWLLEDILTRDWARRQPDSRVVLLSPTGEKALYRNYPLAKQ</sequence>
<accession>A0A939IP83</accession>
<dbReference type="Gene3D" id="1.10.10.10">
    <property type="entry name" value="Winged helix-like DNA-binding domain superfamily/Winged helix DNA-binding domain"/>
    <property type="match status" value="1"/>
</dbReference>
<protein>
    <submittedName>
        <fullName evidence="2">Helix-turn-helix transcriptional regulator</fullName>
    </submittedName>
</protein>
<proteinExistence type="predicted"/>
<evidence type="ECO:0000313" key="3">
    <source>
        <dbReference type="Proteomes" id="UP000664654"/>
    </source>
</evidence>
<dbReference type="CDD" id="cd00090">
    <property type="entry name" value="HTH_ARSR"/>
    <property type="match status" value="1"/>
</dbReference>
<feature type="domain" description="HTH arsR-type" evidence="1">
    <location>
        <begin position="1"/>
        <end position="95"/>
    </location>
</feature>
<comment type="caution">
    <text evidence="2">The sequence shown here is derived from an EMBL/GenBank/DDBJ whole genome shotgun (WGS) entry which is preliminary data.</text>
</comment>
<dbReference type="AlphaFoldDB" id="A0A939IP83"/>
<dbReference type="GO" id="GO:0032791">
    <property type="term" value="F:lead ion binding"/>
    <property type="evidence" value="ECO:0007669"/>
    <property type="project" value="TreeGrafter"/>
</dbReference>
<dbReference type="Pfam" id="PF12840">
    <property type="entry name" value="HTH_20"/>
    <property type="match status" value="1"/>
</dbReference>
<dbReference type="InterPro" id="IPR036388">
    <property type="entry name" value="WH-like_DNA-bd_sf"/>
</dbReference>
<evidence type="ECO:0000313" key="2">
    <source>
        <dbReference type="EMBL" id="MBN7827173.1"/>
    </source>
</evidence>
<gene>
    <name evidence="2" type="ORF">J0A66_18220</name>
</gene>
<organism evidence="2 3">
    <name type="scientific">Bowmanella dokdonensis</name>
    <dbReference type="NCBI Taxonomy" id="751969"/>
    <lineage>
        <taxon>Bacteria</taxon>
        <taxon>Pseudomonadati</taxon>
        <taxon>Pseudomonadota</taxon>
        <taxon>Gammaproteobacteria</taxon>
        <taxon>Alteromonadales</taxon>
        <taxon>Alteromonadaceae</taxon>
        <taxon>Bowmanella</taxon>
    </lineage>
</organism>
<dbReference type="InterPro" id="IPR011991">
    <property type="entry name" value="ArsR-like_HTH"/>
</dbReference>
<dbReference type="InterPro" id="IPR036390">
    <property type="entry name" value="WH_DNA-bd_sf"/>
</dbReference>
<dbReference type="SUPFAM" id="SSF46785">
    <property type="entry name" value="Winged helix' DNA-binding domain"/>
    <property type="match status" value="1"/>
</dbReference>
<keyword evidence="3" id="KW-1185">Reference proteome</keyword>
<dbReference type="PANTHER" id="PTHR39168:SF1">
    <property type="entry name" value="TRANSCRIPTIONAL REGULATORY PROTEIN"/>
    <property type="match status" value="1"/>
</dbReference>